<accession>A0AA50DNR4</accession>
<keyword evidence="1" id="KW-0614">Plasmid</keyword>
<dbReference type="KEGG" id="epi:Q3V30_22310"/>
<organism evidence="1 2">
    <name type="scientific">Erwinia pyri</name>
    <dbReference type="NCBI Taxonomy" id="3062598"/>
    <lineage>
        <taxon>Bacteria</taxon>
        <taxon>Pseudomonadati</taxon>
        <taxon>Pseudomonadota</taxon>
        <taxon>Gammaproteobacteria</taxon>
        <taxon>Enterobacterales</taxon>
        <taxon>Erwiniaceae</taxon>
        <taxon>Erwinia</taxon>
    </lineage>
</organism>
<geneLocation type="plasmid" evidence="1 2">
    <name>unnamed1</name>
</geneLocation>
<dbReference type="NCBIfam" id="NF041925">
    <property type="entry name" value="QatC"/>
    <property type="match status" value="1"/>
</dbReference>
<dbReference type="AlphaFoldDB" id="A0AA50DNR4"/>
<dbReference type="EMBL" id="CP132354">
    <property type="protein sequence ID" value="WLS81190.1"/>
    <property type="molecule type" value="Genomic_DNA"/>
</dbReference>
<dbReference type="SUPFAM" id="SSF52402">
    <property type="entry name" value="Adenine nucleotide alpha hydrolases-like"/>
    <property type="match status" value="1"/>
</dbReference>
<proteinExistence type="predicted"/>
<dbReference type="Gene3D" id="3.40.50.620">
    <property type="entry name" value="HUPs"/>
    <property type="match status" value="1"/>
</dbReference>
<name>A0AA50DNR4_9GAMM</name>
<keyword evidence="2" id="KW-1185">Reference proteome</keyword>
<evidence type="ECO:0000313" key="1">
    <source>
        <dbReference type="EMBL" id="WLS81190.1"/>
    </source>
</evidence>
<dbReference type="InterPro" id="IPR049676">
    <property type="entry name" value="QatC"/>
</dbReference>
<reference evidence="1 2" key="1">
    <citation type="submission" date="2023-07" db="EMBL/GenBank/DDBJ databases">
        <title>Pathogenic bacteria of pear tree diseases.</title>
        <authorList>
            <person name="Zhang Z."/>
            <person name="He L."/>
            <person name="Huang R."/>
        </authorList>
    </citation>
    <scope>NUCLEOTIDE SEQUENCE [LARGE SCALE GENOMIC DNA]</scope>
    <source>
        <strain evidence="1 2">DE2</strain>
        <plasmid evidence="1 2">unnamed1</plasmid>
    </source>
</reference>
<protein>
    <submittedName>
        <fullName evidence="1">Qat anti-phage system QueC-like protein QatC</fullName>
    </submittedName>
</protein>
<sequence length="457" mass="51057">MSHHTLVARLGADDKTDMQLSRLSTHMTELNFLRENGTLAFGLGQALKGLRALGLTPSDTSVDLAILAATVTAADTRISRVNNAQDLWTREIALHVPVATPAVWNSQTELLSRMLNFLTGDRWTLHFRLRPELEDGLIQQSSVERLMNPTSVCLFSGGLDSFIGAIDLISNGGNLLLISHYWDTTTSIYQQNCARLLSDQYGQVFSHVRARVGFEKTTFEEEEGENTLRGRSFMFFSLATMAADALERPVTINVPENGLISLNVPLDPLRVGALSTRTTHPFYMARYNELLGNLGINARLDNPYAYKTKGEMALQCNDRAFLRQHAGDTMSCSSPQSTRWDPTLNDQQSTHCGRCVPCLIRRASLFTAFGTDDTIYRIPNLRSRVLDSSRPEGEHVRAFQFALEKLMRSPGRARFDVHKPGPLSDYPNRLDDYEGVYLRGMGEVERLLSGVITRPLT</sequence>
<dbReference type="InterPro" id="IPR014729">
    <property type="entry name" value="Rossmann-like_a/b/a_fold"/>
</dbReference>
<gene>
    <name evidence="1" type="primary">qatC</name>
    <name evidence="1" type="ORF">Q3V30_22310</name>
</gene>
<evidence type="ECO:0000313" key="2">
    <source>
        <dbReference type="Proteomes" id="UP001228139"/>
    </source>
</evidence>
<dbReference type="RefSeq" id="WP_306213513.1">
    <property type="nucleotide sequence ID" value="NZ_CP132354.1"/>
</dbReference>
<dbReference type="Proteomes" id="UP001228139">
    <property type="component" value="Plasmid unnamed1"/>
</dbReference>